<evidence type="ECO:0000313" key="8">
    <source>
        <dbReference type="Proteomes" id="UP000887229"/>
    </source>
</evidence>
<evidence type="ECO:0000259" key="6">
    <source>
        <dbReference type="SMART" id="SM00829"/>
    </source>
</evidence>
<dbReference type="Proteomes" id="UP000887229">
    <property type="component" value="Unassembled WGS sequence"/>
</dbReference>
<dbReference type="Pfam" id="PF00107">
    <property type="entry name" value="ADH_zinc_N"/>
    <property type="match status" value="1"/>
</dbReference>
<dbReference type="PANTHER" id="PTHR42940:SF8">
    <property type="entry name" value="VACUOLAR PROTEIN SORTING-ASSOCIATED PROTEIN 11"/>
    <property type="match status" value="1"/>
</dbReference>
<reference evidence="7" key="1">
    <citation type="journal article" date="2021" name="IMA Fungus">
        <title>Genomic characterization of three marine fungi, including Emericellopsis atlantica sp. nov. with signatures of a generalist lifestyle and marine biomass degradation.</title>
        <authorList>
            <person name="Hagestad O.C."/>
            <person name="Hou L."/>
            <person name="Andersen J.H."/>
            <person name="Hansen E.H."/>
            <person name="Altermark B."/>
            <person name="Li C."/>
            <person name="Kuhnert E."/>
            <person name="Cox R.J."/>
            <person name="Crous P.W."/>
            <person name="Spatafora J.W."/>
            <person name="Lail K."/>
            <person name="Amirebrahimi M."/>
            <person name="Lipzen A."/>
            <person name="Pangilinan J."/>
            <person name="Andreopoulos W."/>
            <person name="Hayes R.D."/>
            <person name="Ng V."/>
            <person name="Grigoriev I.V."/>
            <person name="Jackson S.A."/>
            <person name="Sutton T.D.S."/>
            <person name="Dobson A.D.W."/>
            <person name="Rama T."/>
        </authorList>
    </citation>
    <scope>NUCLEOTIDE SEQUENCE</scope>
    <source>
        <strain evidence="7">TS7</strain>
    </source>
</reference>
<gene>
    <name evidence="7" type="ORF">F5Z01DRAFT_622269</name>
</gene>
<dbReference type="Gene3D" id="3.40.50.720">
    <property type="entry name" value="NAD(P)-binding Rossmann-like Domain"/>
    <property type="match status" value="1"/>
</dbReference>
<comment type="similarity">
    <text evidence="2">Belongs to the zinc-containing alcohol dehydrogenase family.</text>
</comment>
<keyword evidence="5" id="KW-0560">Oxidoreductase</keyword>
<dbReference type="GO" id="GO:0046872">
    <property type="term" value="F:metal ion binding"/>
    <property type="evidence" value="ECO:0007669"/>
    <property type="project" value="UniProtKB-KW"/>
</dbReference>
<keyword evidence="8" id="KW-1185">Reference proteome</keyword>
<dbReference type="InterPro" id="IPR011032">
    <property type="entry name" value="GroES-like_sf"/>
</dbReference>
<keyword evidence="3" id="KW-0479">Metal-binding</keyword>
<dbReference type="Pfam" id="PF08240">
    <property type="entry name" value="ADH_N"/>
    <property type="match status" value="1"/>
</dbReference>
<evidence type="ECO:0000256" key="5">
    <source>
        <dbReference type="ARBA" id="ARBA00023002"/>
    </source>
</evidence>
<dbReference type="InterPro" id="IPR036291">
    <property type="entry name" value="NAD(P)-bd_dom_sf"/>
</dbReference>
<dbReference type="SUPFAM" id="SSF51735">
    <property type="entry name" value="NAD(P)-binding Rossmann-fold domains"/>
    <property type="match status" value="1"/>
</dbReference>
<dbReference type="InterPro" id="IPR013154">
    <property type="entry name" value="ADH-like_N"/>
</dbReference>
<evidence type="ECO:0000313" key="7">
    <source>
        <dbReference type="EMBL" id="KAG9254505.1"/>
    </source>
</evidence>
<keyword evidence="4" id="KW-0862">Zinc</keyword>
<evidence type="ECO:0000256" key="3">
    <source>
        <dbReference type="ARBA" id="ARBA00022723"/>
    </source>
</evidence>
<accession>A0A9P8CPV0</accession>
<dbReference type="SMART" id="SM00829">
    <property type="entry name" value="PKS_ER"/>
    <property type="match status" value="1"/>
</dbReference>
<protein>
    <submittedName>
        <fullName evidence="7">Chaperonin 10-like protein</fullName>
    </submittedName>
</protein>
<evidence type="ECO:0000256" key="1">
    <source>
        <dbReference type="ARBA" id="ARBA00001947"/>
    </source>
</evidence>
<dbReference type="GO" id="GO:0004022">
    <property type="term" value="F:alcohol dehydrogenase (NAD+) activity"/>
    <property type="evidence" value="ECO:0007669"/>
    <property type="project" value="TreeGrafter"/>
</dbReference>
<dbReference type="SUPFAM" id="SSF50129">
    <property type="entry name" value="GroES-like"/>
    <property type="match status" value="1"/>
</dbReference>
<evidence type="ECO:0000256" key="4">
    <source>
        <dbReference type="ARBA" id="ARBA00022833"/>
    </source>
</evidence>
<sequence>MTPSVPSTMRAAYIAEYNKPYALNESRATPTPGPEDLLIRVHAAGFCHSDAQALQGQFRTPSPLGLIPSHEIAGVIAATGASYQGQFKIGDRVGILNFKHACGTCPGCRLRKRTTSNKPSDPRFCDNRETAGFLHDGGFADYAVGDPETTVRLPDGMSFAQAAPLMCAGATVWGSLERATEGLAKGDTIAIVGVGGLGHLGVQFAKALGFQVIAVDSRQAGRDLAMEMDNRSLQPDLVVDSSDPTTASEQIYRFTNNEGVAAAVVCTDSIAANRWALQLLRIGGTLGLLGLPPTPWQFDADVIVFKELSIRGSYVAGRDATERMLEVVEEAGVRSQVTEIGYERIPEIMELYEDREFKGRLVVNMAD</sequence>
<dbReference type="EMBL" id="MU251254">
    <property type="protein sequence ID" value="KAG9254505.1"/>
    <property type="molecule type" value="Genomic_DNA"/>
</dbReference>
<comment type="cofactor">
    <cofactor evidence="1">
        <name>Zn(2+)</name>
        <dbReference type="ChEBI" id="CHEBI:29105"/>
    </cofactor>
</comment>
<dbReference type="Gene3D" id="3.90.180.10">
    <property type="entry name" value="Medium-chain alcohol dehydrogenases, catalytic domain"/>
    <property type="match status" value="1"/>
</dbReference>
<dbReference type="AlphaFoldDB" id="A0A9P8CPV0"/>
<evidence type="ECO:0000256" key="2">
    <source>
        <dbReference type="ARBA" id="ARBA00008072"/>
    </source>
</evidence>
<dbReference type="OrthoDB" id="1879366at2759"/>
<dbReference type="InterPro" id="IPR020843">
    <property type="entry name" value="ER"/>
</dbReference>
<feature type="domain" description="Enoyl reductase (ER)" evidence="6">
    <location>
        <begin position="15"/>
        <end position="363"/>
    </location>
</feature>
<comment type="caution">
    <text evidence="7">The sequence shown here is derived from an EMBL/GenBank/DDBJ whole genome shotgun (WGS) entry which is preliminary data.</text>
</comment>
<proteinExistence type="inferred from homology"/>
<dbReference type="PANTHER" id="PTHR42940">
    <property type="entry name" value="ALCOHOL DEHYDROGENASE 1-RELATED"/>
    <property type="match status" value="1"/>
</dbReference>
<dbReference type="InterPro" id="IPR013149">
    <property type="entry name" value="ADH-like_C"/>
</dbReference>
<dbReference type="GO" id="GO:0005737">
    <property type="term" value="C:cytoplasm"/>
    <property type="evidence" value="ECO:0007669"/>
    <property type="project" value="TreeGrafter"/>
</dbReference>
<organism evidence="7 8">
    <name type="scientific">Emericellopsis atlantica</name>
    <dbReference type="NCBI Taxonomy" id="2614577"/>
    <lineage>
        <taxon>Eukaryota</taxon>
        <taxon>Fungi</taxon>
        <taxon>Dikarya</taxon>
        <taxon>Ascomycota</taxon>
        <taxon>Pezizomycotina</taxon>
        <taxon>Sordariomycetes</taxon>
        <taxon>Hypocreomycetidae</taxon>
        <taxon>Hypocreales</taxon>
        <taxon>Bionectriaceae</taxon>
        <taxon>Emericellopsis</taxon>
    </lineage>
</organism>
<dbReference type="GeneID" id="70292156"/>
<dbReference type="RefSeq" id="XP_046118429.1">
    <property type="nucleotide sequence ID" value="XM_046261253.1"/>
</dbReference>
<name>A0A9P8CPV0_9HYPO</name>